<evidence type="ECO:0000256" key="1">
    <source>
        <dbReference type="SAM" id="Phobius"/>
    </source>
</evidence>
<dbReference type="GeneID" id="78062631"/>
<dbReference type="AlphaFoldDB" id="A0AAU8RJ67"/>
<organism evidence="2 3">
    <name type="scientific">Cellulophaga baltica 18</name>
    <dbReference type="NCBI Taxonomy" id="1348584"/>
    <lineage>
        <taxon>Bacteria</taxon>
        <taxon>Pseudomonadati</taxon>
        <taxon>Bacteroidota</taxon>
        <taxon>Flavobacteriia</taxon>
        <taxon>Flavobacteriales</taxon>
        <taxon>Flavobacteriaceae</taxon>
        <taxon>Cellulophaga</taxon>
    </lineage>
</organism>
<feature type="transmembrane region" description="Helical" evidence="1">
    <location>
        <begin position="50"/>
        <end position="70"/>
    </location>
</feature>
<evidence type="ECO:0000313" key="3">
    <source>
        <dbReference type="Proteomes" id="UP000030786"/>
    </source>
</evidence>
<dbReference type="RefSeq" id="WP_029445737.1">
    <property type="nucleotide sequence ID" value="NZ_CP009976.1"/>
</dbReference>
<dbReference type="Pfam" id="PF05656">
    <property type="entry name" value="DUF805"/>
    <property type="match status" value="1"/>
</dbReference>
<keyword evidence="1" id="KW-1133">Transmembrane helix</keyword>
<dbReference type="InterPro" id="IPR008523">
    <property type="entry name" value="DUF805"/>
</dbReference>
<feature type="transmembrane region" description="Helical" evidence="1">
    <location>
        <begin position="24"/>
        <end position="44"/>
    </location>
</feature>
<evidence type="ECO:0000313" key="2">
    <source>
        <dbReference type="EMBL" id="AIZ43299.1"/>
    </source>
</evidence>
<dbReference type="PANTHER" id="PTHR34980">
    <property type="entry name" value="INNER MEMBRANE PROTEIN-RELATED-RELATED"/>
    <property type="match status" value="1"/>
</dbReference>
<protein>
    <submittedName>
        <fullName evidence="2">Membrane protein</fullName>
    </submittedName>
</protein>
<reference evidence="2 3" key="1">
    <citation type="journal article" date="2014" name="Environ. Microbiol.">
        <title>Contrasting genomic patterns and infection strategies of two co-existing Bacteroidetes podovirus genera.</title>
        <authorList>
            <person name="Holmfeldt K."/>
            <person name="Howard-Varona C."/>
            <person name="Solonenko N."/>
            <person name="Sullivan M.B."/>
        </authorList>
    </citation>
    <scope>NUCLEOTIDE SEQUENCE [LARGE SCALE GENOMIC DNA]</scope>
    <source>
        <strain evidence="2 3">18</strain>
    </source>
</reference>
<dbReference type="EMBL" id="CP009976">
    <property type="protein sequence ID" value="AIZ43299.1"/>
    <property type="molecule type" value="Genomic_DNA"/>
</dbReference>
<feature type="transmembrane region" description="Helical" evidence="1">
    <location>
        <begin position="82"/>
        <end position="100"/>
    </location>
</feature>
<keyword evidence="1" id="KW-0812">Transmembrane</keyword>
<dbReference type="GO" id="GO:0005886">
    <property type="term" value="C:plasma membrane"/>
    <property type="evidence" value="ECO:0007669"/>
    <property type="project" value="TreeGrafter"/>
</dbReference>
<dbReference type="Proteomes" id="UP000030786">
    <property type="component" value="Chromosome"/>
</dbReference>
<keyword evidence="1" id="KW-0472">Membrane</keyword>
<proteinExistence type="predicted"/>
<dbReference type="PANTHER" id="PTHR34980:SF2">
    <property type="entry name" value="INNER MEMBRANE PROTEIN YHAH-RELATED"/>
    <property type="match status" value="1"/>
</dbReference>
<name>A0AAU8RJ67_9FLAO</name>
<dbReference type="KEGG" id="cbat:M666_18135"/>
<sequence length="127" mass="14846">MKWYLDALKKYAQFDGRSRRQEYWMFRLFSVLFMFTALVIDFLIAMLADIPLFIFTPLYILAIILPSIAITVRRLHDTNNSGWMFLVGFIPFVGGIWLLVLEVTEGTHGPNDYGEDPKEIRELIQSH</sequence>
<gene>
    <name evidence="2" type="ORF">M666_18135</name>
</gene>
<accession>A0AAU8RJ67</accession>